<keyword evidence="1 2" id="KW-0732">Signal</keyword>
<dbReference type="OrthoDB" id="9810784at2"/>
<dbReference type="Gene3D" id="2.40.160.20">
    <property type="match status" value="1"/>
</dbReference>
<gene>
    <name evidence="4" type="ORF">TM49_11440</name>
</gene>
<dbReference type="InterPro" id="IPR011250">
    <property type="entry name" value="OMP/PagP_B-barrel"/>
</dbReference>
<dbReference type="HOGENOM" id="CLU_110676_0_0_5"/>
<organism evidence="4 5">
    <name type="scientific">Martelella endophytica</name>
    <dbReference type="NCBI Taxonomy" id="1486262"/>
    <lineage>
        <taxon>Bacteria</taxon>
        <taxon>Pseudomonadati</taxon>
        <taxon>Pseudomonadota</taxon>
        <taxon>Alphaproteobacteria</taxon>
        <taxon>Hyphomicrobiales</taxon>
        <taxon>Aurantimonadaceae</taxon>
        <taxon>Martelella</taxon>
    </lineage>
</organism>
<evidence type="ECO:0000313" key="5">
    <source>
        <dbReference type="Proteomes" id="UP000032611"/>
    </source>
</evidence>
<evidence type="ECO:0000256" key="1">
    <source>
        <dbReference type="ARBA" id="ARBA00022729"/>
    </source>
</evidence>
<dbReference type="AlphaFoldDB" id="A0A0D5LPU4"/>
<protein>
    <submittedName>
        <fullName evidence="4">Lipid A oxidase</fullName>
    </submittedName>
</protein>
<dbReference type="RefSeq" id="WP_045681379.1">
    <property type="nucleotide sequence ID" value="NZ_CP010803.1"/>
</dbReference>
<name>A0A0D5LPU4_MAREN</name>
<dbReference type="Pfam" id="PF13505">
    <property type="entry name" value="OMP_b-brl"/>
    <property type="match status" value="1"/>
</dbReference>
<accession>A0A0D5LPU4</accession>
<sequence>MRLSYALPIVALFAGIPATASAEMALSLYSGYQSAPHSDVDVNGTKVVHAGWEGKSFEAPPYFGVRGTWWLDQFGMPDLGIALDYAHNKVYSDDDTRAQTGWSHFEFTDGLNILTLNALYRFPLGESRWKPYVGVGAGINVPHVEVTRPSGRTYEYQFGGASLQAQAGVAYEIAKHWDLFVEYKANYSWIDVDIDSGDSLQTNILTNAINLGVSFKF</sequence>
<feature type="chain" id="PRO_5002295131" evidence="2">
    <location>
        <begin position="23"/>
        <end position="217"/>
    </location>
</feature>
<reference evidence="4 5" key="1">
    <citation type="journal article" date="2015" name="Genome Announc.">
        <title>Complete genome sequence of Martelella endophytica YC6887, which has antifungal activity associated with a halophyte.</title>
        <authorList>
            <person name="Khan A."/>
            <person name="Khan H."/>
            <person name="Chung E.J."/>
            <person name="Hossain M.T."/>
            <person name="Chung Y.R."/>
        </authorList>
    </citation>
    <scope>NUCLEOTIDE SEQUENCE [LARGE SCALE GENOMIC DNA]</scope>
    <source>
        <strain evidence="4">YC6887</strain>
    </source>
</reference>
<evidence type="ECO:0000313" key="4">
    <source>
        <dbReference type="EMBL" id="AJY46151.1"/>
    </source>
</evidence>
<evidence type="ECO:0000256" key="2">
    <source>
        <dbReference type="SAM" id="SignalP"/>
    </source>
</evidence>
<feature type="domain" description="Outer membrane protein beta-barrel" evidence="3">
    <location>
        <begin position="11"/>
        <end position="217"/>
    </location>
</feature>
<dbReference type="SUPFAM" id="SSF56925">
    <property type="entry name" value="OMPA-like"/>
    <property type="match status" value="1"/>
</dbReference>
<dbReference type="InterPro" id="IPR027385">
    <property type="entry name" value="Beta-barrel_OMP"/>
</dbReference>
<dbReference type="EMBL" id="CP010803">
    <property type="protein sequence ID" value="AJY46151.1"/>
    <property type="molecule type" value="Genomic_DNA"/>
</dbReference>
<proteinExistence type="predicted"/>
<dbReference type="Proteomes" id="UP000032611">
    <property type="component" value="Chromosome"/>
</dbReference>
<keyword evidence="5" id="KW-1185">Reference proteome</keyword>
<dbReference type="PATRIC" id="fig|1486262.3.peg.2367"/>
<dbReference type="KEGG" id="mey:TM49_11440"/>
<dbReference type="STRING" id="1486262.TM49_11440"/>
<feature type="signal peptide" evidence="2">
    <location>
        <begin position="1"/>
        <end position="22"/>
    </location>
</feature>
<evidence type="ECO:0000259" key="3">
    <source>
        <dbReference type="Pfam" id="PF13505"/>
    </source>
</evidence>